<name>A0A1W6ZK85_9HYPH</name>
<dbReference type="Proteomes" id="UP000194137">
    <property type="component" value="Chromosome"/>
</dbReference>
<protein>
    <submittedName>
        <fullName evidence="1">Uncharacterized protein</fullName>
    </submittedName>
</protein>
<dbReference type="Gene3D" id="3.10.129.10">
    <property type="entry name" value="Hotdog Thioesterase"/>
    <property type="match status" value="1"/>
</dbReference>
<dbReference type="KEGG" id="psin:CAK95_01010"/>
<gene>
    <name evidence="1" type="ORF">CAK95_01010</name>
</gene>
<dbReference type="OrthoDB" id="7204167at2"/>
<dbReference type="SUPFAM" id="SSF54637">
    <property type="entry name" value="Thioesterase/thiol ester dehydrase-isomerase"/>
    <property type="match status" value="1"/>
</dbReference>
<dbReference type="AlphaFoldDB" id="A0A1W6ZK85"/>
<sequence length="151" mass="17237">MDFSEKVISTLPVVVRRRVRFGECDPAGVVYTPNFSEFALSAYQWLVSSLLGEPMFGGMRRLGFDSPIKALSLEFLNMLEVEQVFDMTCLVTDIRSRTFDVAVTGRSIIDPARDLFVARVTPIMVSRAERRSIEIPDALRRPLEQYRQQTQ</sequence>
<evidence type="ECO:0000313" key="2">
    <source>
        <dbReference type="Proteomes" id="UP000194137"/>
    </source>
</evidence>
<dbReference type="RefSeq" id="WP_086086138.1">
    <property type="nucleotide sequence ID" value="NZ_CP021112.1"/>
</dbReference>
<keyword evidence="2" id="KW-1185">Reference proteome</keyword>
<proteinExistence type="predicted"/>
<dbReference type="STRING" id="1235591.CAK95_01010"/>
<organism evidence="1 2">
    <name type="scientific">Pseudorhodoplanes sinuspersici</name>
    <dbReference type="NCBI Taxonomy" id="1235591"/>
    <lineage>
        <taxon>Bacteria</taxon>
        <taxon>Pseudomonadati</taxon>
        <taxon>Pseudomonadota</taxon>
        <taxon>Alphaproteobacteria</taxon>
        <taxon>Hyphomicrobiales</taxon>
        <taxon>Pseudorhodoplanes</taxon>
    </lineage>
</organism>
<evidence type="ECO:0000313" key="1">
    <source>
        <dbReference type="EMBL" id="ARP97818.1"/>
    </source>
</evidence>
<dbReference type="InterPro" id="IPR029069">
    <property type="entry name" value="HotDog_dom_sf"/>
</dbReference>
<dbReference type="EMBL" id="CP021112">
    <property type="protein sequence ID" value="ARP97818.1"/>
    <property type="molecule type" value="Genomic_DNA"/>
</dbReference>
<reference evidence="1 2" key="1">
    <citation type="submission" date="2017-05" db="EMBL/GenBank/DDBJ databases">
        <title>Full genome sequence of Pseudorhodoplanes sinuspersici.</title>
        <authorList>
            <person name="Dastgheib S.M.M."/>
            <person name="Shavandi M."/>
            <person name="Tirandaz H."/>
        </authorList>
    </citation>
    <scope>NUCLEOTIDE SEQUENCE [LARGE SCALE GENOMIC DNA]</scope>
    <source>
        <strain evidence="1 2">RIPI110</strain>
    </source>
</reference>
<dbReference type="Pfam" id="PF13279">
    <property type="entry name" value="4HBT_2"/>
    <property type="match status" value="1"/>
</dbReference>
<accession>A0A1W6ZK85</accession>